<organism evidence="1 2">
    <name type="scientific">Hypsibius exemplaris</name>
    <name type="common">Freshwater tardigrade</name>
    <dbReference type="NCBI Taxonomy" id="2072580"/>
    <lineage>
        <taxon>Eukaryota</taxon>
        <taxon>Metazoa</taxon>
        <taxon>Ecdysozoa</taxon>
        <taxon>Tardigrada</taxon>
        <taxon>Eutardigrada</taxon>
        <taxon>Parachela</taxon>
        <taxon>Hypsibioidea</taxon>
        <taxon>Hypsibiidae</taxon>
        <taxon>Hypsibius</taxon>
    </lineage>
</organism>
<accession>A0A1W0WSI3</accession>
<dbReference type="EMBL" id="MTYJ01000052">
    <property type="protein sequence ID" value="OQV18156.1"/>
    <property type="molecule type" value="Genomic_DNA"/>
</dbReference>
<evidence type="ECO:0000313" key="1">
    <source>
        <dbReference type="EMBL" id="OQV18156.1"/>
    </source>
</evidence>
<proteinExistence type="predicted"/>
<dbReference type="Proteomes" id="UP000192578">
    <property type="component" value="Unassembled WGS sequence"/>
</dbReference>
<protein>
    <submittedName>
        <fullName evidence="1">Uncharacterized protein</fullName>
    </submittedName>
</protein>
<keyword evidence="2" id="KW-1185">Reference proteome</keyword>
<sequence length="338" mass="37464">MIHDLGIFFRTKRQKGYCKGKRKVIWSQNSQNSMANQLPQNYENLTATDKTDILWNQIQATEYEPGRLPTVVPETWDFNGLTNASFVGVVFNYGDEMPNGRHRMLSAFGSVAKIELEIFANQTGYTGVFKDGGRGLIRLSDQLWSEVGSFNPSLAVKILLDGRPSVNFHAIHKPNVGQGNDLNFFKNPLRTIVNGSGGPVTPTAKSFACSLLLLPGGVNDRPESPGNMPLYEQAEVTAPGGKEVEKVVAPFEITFLPNPAMAWNGSETQDYRLKLALIPAESVLYTVLARRTPNATEHELIGQLVTRSRFVASQYGDEKLAFRHASKRWQPPQDSHAS</sequence>
<gene>
    <name evidence="1" type="ORF">BV898_07745</name>
</gene>
<comment type="caution">
    <text evidence="1">The sequence shown here is derived from an EMBL/GenBank/DDBJ whole genome shotgun (WGS) entry which is preliminary data.</text>
</comment>
<evidence type="ECO:0000313" key="2">
    <source>
        <dbReference type="Proteomes" id="UP000192578"/>
    </source>
</evidence>
<name>A0A1W0WSI3_HYPEX</name>
<dbReference type="AlphaFoldDB" id="A0A1W0WSI3"/>
<reference evidence="2" key="1">
    <citation type="submission" date="2017-01" db="EMBL/GenBank/DDBJ databases">
        <title>Comparative genomics of anhydrobiosis in the tardigrade Hypsibius dujardini.</title>
        <authorList>
            <person name="Yoshida Y."/>
            <person name="Koutsovoulos G."/>
            <person name="Laetsch D."/>
            <person name="Stevens L."/>
            <person name="Kumar S."/>
            <person name="Horikawa D."/>
            <person name="Ishino K."/>
            <person name="Komine S."/>
            <person name="Tomita M."/>
            <person name="Blaxter M."/>
            <person name="Arakawa K."/>
        </authorList>
    </citation>
    <scope>NUCLEOTIDE SEQUENCE [LARGE SCALE GENOMIC DNA]</scope>
    <source>
        <strain evidence="2">Z151</strain>
    </source>
</reference>
<dbReference type="OrthoDB" id="2094222at2759"/>